<feature type="transmembrane region" description="Helical" evidence="1">
    <location>
        <begin position="240"/>
        <end position="264"/>
    </location>
</feature>
<dbReference type="PATRIC" id="fig|520764.3.peg.2447"/>
<keyword evidence="1" id="KW-1133">Transmembrane helix</keyword>
<evidence type="ECO:0000256" key="1">
    <source>
        <dbReference type="SAM" id="Phobius"/>
    </source>
</evidence>
<feature type="transmembrane region" description="Helical" evidence="1">
    <location>
        <begin position="186"/>
        <end position="210"/>
    </location>
</feature>
<dbReference type="Proteomes" id="UP000070427">
    <property type="component" value="Unassembled WGS sequence"/>
</dbReference>
<accession>A0A140L1T8</accession>
<feature type="transmembrane region" description="Helical" evidence="1">
    <location>
        <begin position="59"/>
        <end position="77"/>
    </location>
</feature>
<feature type="transmembrane region" description="Helical" evidence="1">
    <location>
        <begin position="285"/>
        <end position="303"/>
    </location>
</feature>
<feature type="transmembrane region" description="Helical" evidence="1">
    <location>
        <begin position="98"/>
        <end position="115"/>
    </location>
</feature>
<feature type="transmembrane region" description="Helical" evidence="1">
    <location>
        <begin position="37"/>
        <end position="53"/>
    </location>
</feature>
<evidence type="ECO:0000313" key="3">
    <source>
        <dbReference type="Proteomes" id="UP000070427"/>
    </source>
</evidence>
<reference evidence="2 3" key="1">
    <citation type="submission" date="2015-12" db="EMBL/GenBank/DDBJ databases">
        <title>Draft genome sequnece of Fervidicola ferrireducens strain Y170.</title>
        <authorList>
            <person name="Patel B.K."/>
        </authorList>
    </citation>
    <scope>NUCLEOTIDE SEQUENCE [LARGE SCALE GENOMIC DNA]</scope>
    <source>
        <strain evidence="2 3">Y170</strain>
    </source>
</reference>
<sequence length="304" mass="31918">MQNILLELLYVMCGIVSFIAAYYAFTGKEQECRIGTSLFWTILGIIFTIGKYIPKNVVGAMILIMAILAAFKQVRIGKFYTSSPEFREKKAAEIGDKLFVPALAIAVAAFGIAQFTKLGGLVGLGIGALVALLLSFATTGARINEATRESARLLHQVGPASILPQLLAALGALFNTAGVGEVISRGIGAILPADNITLGVIAYCVGMALFTVIMGNAFAAFAVITAGVGVPFVLNQGADPAVAAALAMTAGYCGTLMTPMAANFNIVSASILELKDKYMIIKKQIPVGIVLLIVHIILMLVLAF</sequence>
<evidence type="ECO:0000313" key="2">
    <source>
        <dbReference type="EMBL" id="KXG74513.1"/>
    </source>
</evidence>
<dbReference type="InterPro" id="IPR009323">
    <property type="entry name" value="DUF979"/>
</dbReference>
<comment type="caution">
    <text evidence="2">The sequence shown here is derived from an EMBL/GenBank/DDBJ whole genome shotgun (WGS) entry which is preliminary data.</text>
</comment>
<dbReference type="OrthoDB" id="1689651at2"/>
<feature type="transmembrane region" description="Helical" evidence="1">
    <location>
        <begin position="6"/>
        <end position="25"/>
    </location>
</feature>
<feature type="transmembrane region" description="Helical" evidence="1">
    <location>
        <begin position="217"/>
        <end position="234"/>
    </location>
</feature>
<feature type="transmembrane region" description="Helical" evidence="1">
    <location>
        <begin position="121"/>
        <end position="141"/>
    </location>
</feature>
<dbReference type="EMBL" id="LOED01000046">
    <property type="protein sequence ID" value="KXG74513.1"/>
    <property type="molecule type" value="Genomic_DNA"/>
</dbReference>
<dbReference type="InParanoid" id="A0A140L1T8"/>
<proteinExistence type="predicted"/>
<keyword evidence="3" id="KW-1185">Reference proteome</keyword>
<dbReference type="RefSeq" id="WP_066355205.1">
    <property type="nucleotide sequence ID" value="NZ_LOED01000046.1"/>
</dbReference>
<protein>
    <recommendedName>
        <fullName evidence="4">DUF979 domain-containing protein</fullName>
    </recommendedName>
</protein>
<dbReference type="STRING" id="520764.AN618_22750"/>
<organism evidence="2 3">
    <name type="scientific">Fervidicola ferrireducens</name>
    <dbReference type="NCBI Taxonomy" id="520764"/>
    <lineage>
        <taxon>Bacteria</taxon>
        <taxon>Bacillati</taxon>
        <taxon>Bacillota</taxon>
        <taxon>Clostridia</taxon>
        <taxon>Thermosediminibacterales</taxon>
        <taxon>Thermosediminibacteraceae</taxon>
        <taxon>Fervidicola</taxon>
    </lineage>
</organism>
<evidence type="ECO:0008006" key="4">
    <source>
        <dbReference type="Google" id="ProtNLM"/>
    </source>
</evidence>
<name>A0A140L1T8_9FIRM</name>
<dbReference type="AlphaFoldDB" id="A0A140L1T8"/>
<dbReference type="Pfam" id="PF06166">
    <property type="entry name" value="DUF979"/>
    <property type="match status" value="1"/>
</dbReference>
<keyword evidence="1" id="KW-0812">Transmembrane</keyword>
<feature type="transmembrane region" description="Helical" evidence="1">
    <location>
        <begin position="153"/>
        <end position="174"/>
    </location>
</feature>
<keyword evidence="1" id="KW-0472">Membrane</keyword>
<gene>
    <name evidence="2" type="ORF">AN618_22750</name>
</gene>